<name>A0A0A9GLK4_ARUDO</name>
<reference evidence="1" key="2">
    <citation type="journal article" date="2015" name="Data Brief">
        <title>Shoot transcriptome of the giant reed, Arundo donax.</title>
        <authorList>
            <person name="Barrero R.A."/>
            <person name="Guerrero F.D."/>
            <person name="Moolhuijzen P."/>
            <person name="Goolsby J.A."/>
            <person name="Tidwell J."/>
            <person name="Bellgard S.E."/>
            <person name="Bellgard M.I."/>
        </authorList>
    </citation>
    <scope>NUCLEOTIDE SEQUENCE</scope>
    <source>
        <tissue evidence="1">Shoot tissue taken approximately 20 cm above the soil surface</tissue>
    </source>
</reference>
<reference evidence="1" key="1">
    <citation type="submission" date="2014-09" db="EMBL/GenBank/DDBJ databases">
        <authorList>
            <person name="Magalhaes I.L.F."/>
            <person name="Oliveira U."/>
            <person name="Santos F.R."/>
            <person name="Vidigal T.H.D.A."/>
            <person name="Brescovit A.D."/>
            <person name="Santos A.J."/>
        </authorList>
    </citation>
    <scope>NUCLEOTIDE SEQUENCE</scope>
    <source>
        <tissue evidence="1">Shoot tissue taken approximately 20 cm above the soil surface</tissue>
    </source>
</reference>
<organism evidence="1">
    <name type="scientific">Arundo donax</name>
    <name type="common">Giant reed</name>
    <name type="synonym">Donax arundinaceus</name>
    <dbReference type="NCBI Taxonomy" id="35708"/>
    <lineage>
        <taxon>Eukaryota</taxon>
        <taxon>Viridiplantae</taxon>
        <taxon>Streptophyta</taxon>
        <taxon>Embryophyta</taxon>
        <taxon>Tracheophyta</taxon>
        <taxon>Spermatophyta</taxon>
        <taxon>Magnoliopsida</taxon>
        <taxon>Liliopsida</taxon>
        <taxon>Poales</taxon>
        <taxon>Poaceae</taxon>
        <taxon>PACMAD clade</taxon>
        <taxon>Arundinoideae</taxon>
        <taxon>Arundineae</taxon>
        <taxon>Arundo</taxon>
    </lineage>
</organism>
<dbReference type="AlphaFoldDB" id="A0A0A9GLK4"/>
<dbReference type="EMBL" id="GBRH01174465">
    <property type="protein sequence ID" value="JAE23431.1"/>
    <property type="molecule type" value="Transcribed_RNA"/>
</dbReference>
<evidence type="ECO:0000313" key="1">
    <source>
        <dbReference type="EMBL" id="JAE23431.1"/>
    </source>
</evidence>
<accession>A0A0A9GLK4</accession>
<protein>
    <submittedName>
        <fullName evidence="1">Uncharacterized protein</fullName>
    </submittedName>
</protein>
<proteinExistence type="predicted"/>
<sequence>MVQNGDFLLHFCRRYIVLSDFSFAALQHILVNVPVVGFWCSYLGIQRWGSNYCICFRR</sequence>